<dbReference type="InterPro" id="IPR007829">
    <property type="entry name" value="TM2"/>
</dbReference>
<dbReference type="PANTHER" id="PTHR21016:SF25">
    <property type="entry name" value="TM2 DOMAIN-CONTAINING PROTEIN DDB_G0277895-RELATED"/>
    <property type="match status" value="1"/>
</dbReference>
<dbReference type="Proteomes" id="UP001161691">
    <property type="component" value="Unassembled WGS sequence"/>
</dbReference>
<evidence type="ECO:0000256" key="5">
    <source>
        <dbReference type="SAM" id="Phobius"/>
    </source>
</evidence>
<keyword evidence="8" id="KW-1185">Reference proteome</keyword>
<evidence type="ECO:0000313" key="8">
    <source>
        <dbReference type="Proteomes" id="UP001161691"/>
    </source>
</evidence>
<keyword evidence="4 5" id="KW-0472">Membrane</keyword>
<evidence type="ECO:0000259" key="6">
    <source>
        <dbReference type="Pfam" id="PF05154"/>
    </source>
</evidence>
<evidence type="ECO:0000256" key="2">
    <source>
        <dbReference type="ARBA" id="ARBA00022692"/>
    </source>
</evidence>
<comment type="caution">
    <text evidence="7">The sequence shown here is derived from an EMBL/GenBank/DDBJ whole genome shotgun (WGS) entry which is preliminary data.</text>
</comment>
<evidence type="ECO:0000256" key="3">
    <source>
        <dbReference type="ARBA" id="ARBA00022989"/>
    </source>
</evidence>
<name>A0ABT6TQU9_9BACL</name>
<evidence type="ECO:0000256" key="4">
    <source>
        <dbReference type="ARBA" id="ARBA00023136"/>
    </source>
</evidence>
<keyword evidence="2 5" id="KW-0812">Transmembrane</keyword>
<dbReference type="Pfam" id="PF05154">
    <property type="entry name" value="TM2"/>
    <property type="match status" value="1"/>
</dbReference>
<dbReference type="PANTHER" id="PTHR21016">
    <property type="entry name" value="BETA-AMYLOID BINDING PROTEIN-RELATED"/>
    <property type="match status" value="1"/>
</dbReference>
<protein>
    <submittedName>
        <fullName evidence="7">TM2 domain-containing protein</fullName>
    </submittedName>
</protein>
<organism evidence="7 8">
    <name type="scientific">Cohnella hashimotonis</name>
    <dbReference type="NCBI Taxonomy" id="2826895"/>
    <lineage>
        <taxon>Bacteria</taxon>
        <taxon>Bacillati</taxon>
        <taxon>Bacillota</taxon>
        <taxon>Bacilli</taxon>
        <taxon>Bacillales</taxon>
        <taxon>Paenibacillaceae</taxon>
        <taxon>Cohnella</taxon>
    </lineage>
</organism>
<keyword evidence="3 5" id="KW-1133">Transmembrane helix</keyword>
<proteinExistence type="predicted"/>
<feature type="transmembrane region" description="Helical" evidence="5">
    <location>
        <begin position="86"/>
        <end position="104"/>
    </location>
</feature>
<evidence type="ECO:0000256" key="1">
    <source>
        <dbReference type="ARBA" id="ARBA00004141"/>
    </source>
</evidence>
<feature type="domain" description="TM2" evidence="6">
    <location>
        <begin position="81"/>
        <end position="129"/>
    </location>
</feature>
<sequence>MYCYNDGQPAVGTCTYCGKFYCKDCMVDVKGKFFCREHVNNAFDEARQQAAATHSPNIVINNANNNINRNINTSGGYAYPYKSKGIALLLCLFFGWIGAHRFYVGKAGTGVLYFLTGGFMGIGVVLDLVLIIVGSFRDKAGYPLR</sequence>
<dbReference type="RefSeq" id="WP_282911884.1">
    <property type="nucleotide sequence ID" value="NZ_JAGRPV010000001.1"/>
</dbReference>
<gene>
    <name evidence="7" type="ORF">KB449_30105</name>
</gene>
<comment type="subcellular location">
    <subcellularLocation>
        <location evidence="1">Membrane</location>
        <topology evidence="1">Multi-pass membrane protein</topology>
    </subcellularLocation>
</comment>
<accession>A0ABT6TQU9</accession>
<dbReference type="InterPro" id="IPR050932">
    <property type="entry name" value="TM2D1-3-like"/>
</dbReference>
<feature type="transmembrane region" description="Helical" evidence="5">
    <location>
        <begin position="110"/>
        <end position="136"/>
    </location>
</feature>
<dbReference type="EMBL" id="JAGRPV010000001">
    <property type="protein sequence ID" value="MDI4649228.1"/>
    <property type="molecule type" value="Genomic_DNA"/>
</dbReference>
<evidence type="ECO:0000313" key="7">
    <source>
        <dbReference type="EMBL" id="MDI4649228.1"/>
    </source>
</evidence>
<reference evidence="7" key="1">
    <citation type="submission" date="2023-04" db="EMBL/GenBank/DDBJ databases">
        <title>Comparative genomic analysis of Cohnella hashimotonis sp. nov., isolated from the International Space Station.</title>
        <authorList>
            <person name="Venkateswaran K."/>
            <person name="Simpson A."/>
        </authorList>
    </citation>
    <scope>NUCLEOTIDE SEQUENCE</scope>
    <source>
        <strain evidence="7">F6_2S_P_1</strain>
    </source>
</reference>